<dbReference type="Pfam" id="PF13558">
    <property type="entry name" value="SbcC_Walker_B"/>
    <property type="match status" value="1"/>
</dbReference>
<sequence>MRFHKLRIKNLNALYGEHVIDFDADIPGAALFLIVGPTGAGKSTILDAICLALFGQTPRLDRRTGHAEHDVDHVMSIGEAECFVELEFSMIAHDGRRERYVAAWSMRRARDNPDGKPQRPERSLVKIEAGAQKLLVSDHRVKLYQPEFDRALRGLSVEDFKRSILLAQGDFAAFLKASDSEKASILERVTSTEIYQKIGARAAQRRRDAENELRDLERRAEGVSVLGQEAREELNKEIGSLVAGLQEAKESAEKAQEELEVLKRAQKLKSDLVQVEKDQNLWKLEHERANIERKRLKDDSTVRDAAELVVSRNRAAASMQGLGERVERHQELWDRIFGTWQELRRQEKQARGGLGAAEAKIGAEQAQLEDALALEARAKGLLGVLRERREGLDLVRAKVEETSRLLEERQSLVAENEEAIQPLTKKIERSREKLKTLIEGASEDFESKIQDELVALDKKLNSIRAASSHFSQIERFKSEREDRRGQLDSTSAEISNVEKEISAVQENLELLGSLLEARDAAVTHVREILSLSKWRRELAMGEPCPLCGSPLHPYLESEEVREIDEKGDAEILTKTRELEETKFELDKKKRSLDLLRNRLTGLKTSKEHSESRLLGITQELEDATRHFSKALIDAGFQPLEEYRLRDQSVLKAEEEALVARNEEKRELLSRVRKLNAQVADLEKELENLKRPELKEEVRLLERDLVNARRSLEDARKKAEEVEARWLEYVQPLQELSQKWEISEIEDGIPLAGSARQAWHESAISAAKREVRKWTEELSKSAQVEAQWVGEAVSLASQIENARQDLDRVSSTLREELSRLELSEDEVLSRVLSQEVRSQLEAQIREVESTGTQLEERARLIRSELEPLGEVQTSDEGRTLLEERVSALNQRYDELGVELGRLKERAESDDRMREKLSQMHDVLEETRKRDQLWVRIANLIGTNEGAKFREFAQTLNLRGLVERANRHLRYLHPRFELVVAERDGLPTLQFDVLDKYQASRIRPLTTLSGGESFLVSLSLALGLSEFRSIDFPVEILLLDEGFGTLDQESLRVAVSTLKRLEAQSARQIALISHVESLKEMIPVQIRVEPQGFGRSKISVVK</sequence>
<feature type="coiled-coil region" evidence="1">
    <location>
        <begin position="650"/>
        <end position="724"/>
    </location>
</feature>
<gene>
    <name evidence="3" type="ORF">FRD01_03370</name>
</gene>
<evidence type="ECO:0000313" key="3">
    <source>
        <dbReference type="EMBL" id="QED26309.1"/>
    </source>
</evidence>
<evidence type="ECO:0000256" key="1">
    <source>
        <dbReference type="SAM" id="Coils"/>
    </source>
</evidence>
<dbReference type="PANTHER" id="PTHR32114">
    <property type="entry name" value="ABC TRANSPORTER ABCH.3"/>
    <property type="match status" value="1"/>
</dbReference>
<dbReference type="Gene3D" id="3.40.50.300">
    <property type="entry name" value="P-loop containing nucleotide triphosphate hydrolases"/>
    <property type="match status" value="2"/>
</dbReference>
<feature type="coiled-coil region" evidence="1">
    <location>
        <begin position="199"/>
        <end position="265"/>
    </location>
</feature>
<dbReference type="InterPro" id="IPR038729">
    <property type="entry name" value="Rad50/SbcC_AAA"/>
</dbReference>
<organism evidence="3 4">
    <name type="scientific">Microvenator marinus</name>
    <dbReference type="NCBI Taxonomy" id="2600177"/>
    <lineage>
        <taxon>Bacteria</taxon>
        <taxon>Deltaproteobacteria</taxon>
        <taxon>Bradymonadales</taxon>
        <taxon>Microvenatoraceae</taxon>
        <taxon>Microvenator</taxon>
    </lineage>
</organism>
<dbReference type="AlphaFoldDB" id="A0A5B8XSC3"/>
<evidence type="ECO:0000313" key="4">
    <source>
        <dbReference type="Proteomes" id="UP000321595"/>
    </source>
</evidence>
<name>A0A5B8XSC3_9DELT</name>
<dbReference type="SUPFAM" id="SSF52540">
    <property type="entry name" value="P-loop containing nucleoside triphosphate hydrolases"/>
    <property type="match status" value="2"/>
</dbReference>
<proteinExistence type="predicted"/>
<keyword evidence="4" id="KW-1185">Reference proteome</keyword>
<dbReference type="GO" id="GO:0016887">
    <property type="term" value="F:ATP hydrolysis activity"/>
    <property type="evidence" value="ECO:0007669"/>
    <property type="project" value="InterPro"/>
</dbReference>
<dbReference type="Proteomes" id="UP000321595">
    <property type="component" value="Chromosome"/>
</dbReference>
<dbReference type="InterPro" id="IPR027417">
    <property type="entry name" value="P-loop_NTPase"/>
</dbReference>
<feature type="coiled-coil region" evidence="1">
    <location>
        <begin position="798"/>
        <end position="904"/>
    </location>
</feature>
<accession>A0A5B8XSC3</accession>
<keyword evidence="1" id="KW-0175">Coiled coil</keyword>
<dbReference type="KEGG" id="bbae:FRD01_03370"/>
<dbReference type="PANTHER" id="PTHR32114:SF2">
    <property type="entry name" value="ABC TRANSPORTER ABCH.3"/>
    <property type="match status" value="1"/>
</dbReference>
<dbReference type="OrthoDB" id="9795626at2"/>
<dbReference type="Pfam" id="PF13476">
    <property type="entry name" value="AAA_23"/>
    <property type="match status" value="1"/>
</dbReference>
<reference evidence="3 4" key="1">
    <citation type="submission" date="2019-08" db="EMBL/GenBank/DDBJ databases">
        <authorList>
            <person name="Liang Q."/>
        </authorList>
    </citation>
    <scope>NUCLEOTIDE SEQUENCE [LARGE SCALE GENOMIC DNA]</scope>
    <source>
        <strain evidence="3 4">V1718</strain>
    </source>
</reference>
<protein>
    <submittedName>
        <fullName evidence="3">AAA family ATPase</fullName>
    </submittedName>
</protein>
<dbReference type="SUPFAM" id="SSF75712">
    <property type="entry name" value="Rad50 coiled-coil Zn hook"/>
    <property type="match status" value="1"/>
</dbReference>
<feature type="domain" description="Rad50/SbcC-type AAA" evidence="2">
    <location>
        <begin position="5"/>
        <end position="278"/>
    </location>
</feature>
<dbReference type="GO" id="GO:0006302">
    <property type="term" value="P:double-strand break repair"/>
    <property type="evidence" value="ECO:0007669"/>
    <property type="project" value="InterPro"/>
</dbReference>
<dbReference type="EMBL" id="CP042467">
    <property type="protein sequence ID" value="QED26309.1"/>
    <property type="molecule type" value="Genomic_DNA"/>
</dbReference>
<dbReference type="RefSeq" id="WP_146957643.1">
    <property type="nucleotide sequence ID" value="NZ_CP042467.1"/>
</dbReference>
<evidence type="ECO:0000259" key="2">
    <source>
        <dbReference type="Pfam" id="PF13476"/>
    </source>
</evidence>